<dbReference type="SMART" id="SM00248">
    <property type="entry name" value="ANK"/>
    <property type="match status" value="17"/>
</dbReference>
<reference evidence="6" key="2">
    <citation type="submission" date="2012-06" db="EMBL/GenBank/DDBJ databases">
        <title>Comparative genomic analyses of Aspergillus oryzae 3.042 and A. oryzae RIB40 for soy-sauce fermentation.</title>
        <authorList>
            <person name="Zhao G."/>
            <person name="Hou L."/>
            <person name="Wang C."/>
            <person name="Cao X."/>
        </authorList>
    </citation>
    <scope>NUCLEOTIDE SEQUENCE [LARGE SCALE GENOMIC DNA]</scope>
    <source>
        <strain evidence="6">3.042</strain>
    </source>
</reference>
<feature type="repeat" description="ANK" evidence="3">
    <location>
        <begin position="1000"/>
        <end position="1032"/>
    </location>
</feature>
<organism evidence="5 6">
    <name type="scientific">Aspergillus oryzae (strain 3.042)</name>
    <name type="common">Yellow koji mold</name>
    <dbReference type="NCBI Taxonomy" id="1160506"/>
    <lineage>
        <taxon>Eukaryota</taxon>
        <taxon>Fungi</taxon>
        <taxon>Dikarya</taxon>
        <taxon>Ascomycota</taxon>
        <taxon>Pezizomycotina</taxon>
        <taxon>Eurotiomycetes</taxon>
        <taxon>Eurotiomycetidae</taxon>
        <taxon>Eurotiales</taxon>
        <taxon>Aspergillaceae</taxon>
        <taxon>Aspergillus</taxon>
        <taxon>Aspergillus subgen. Circumdati</taxon>
    </lineage>
</organism>
<dbReference type="Pfam" id="PF12796">
    <property type="entry name" value="Ank_2"/>
    <property type="match status" value="4"/>
</dbReference>
<dbReference type="InterPro" id="IPR002110">
    <property type="entry name" value="Ankyrin_rpt"/>
</dbReference>
<feature type="repeat" description="ANK" evidence="3">
    <location>
        <begin position="1337"/>
        <end position="1369"/>
    </location>
</feature>
<evidence type="ECO:0000313" key="6">
    <source>
        <dbReference type="Proteomes" id="UP000002812"/>
    </source>
</evidence>
<evidence type="ECO:0000313" key="5">
    <source>
        <dbReference type="EMBL" id="EIT72410.1"/>
    </source>
</evidence>
<dbReference type="Pfam" id="PF00023">
    <property type="entry name" value="Ank"/>
    <property type="match status" value="1"/>
</dbReference>
<sequence length="1486" mass="164404">MSSPRRHQDYAIGWICPLPVEQTIALLMLDETHDRLPQQPADQNIYTLGSIGDINIVIAGLHQPGNSPAATVVTQMRNTFPNIHYVLLVGIGGGVPVRTESDWVRLGDVVVCKPIGEYPGVVQYDTGKAEVGQFKRIGALPPPPVVLLQAAQDMEVKRSLLKTQDDPIAKCLQRIPSDIPALKKYLYPGFATDRLYHNDYIHKQPGVPCDECKCDLSRLRRREDPKNTNPKYIRVHRGVIASGGMVIKDANQRDNLAGKYGVLCFETEAAGTLADLPALVIRGIADYCDSHKNDLWHGYAAATAAAYARQLILHMPTYSRLRSVCATWTYDDMSPNSPVANTASPSQIAPLAHLFQQMQTLRLTASRLKPSISDRRKELVAWIGGTVTDDEYHAALSAQIPGTCRWILQRTQFKAWAALTSEVSKVLWIRGGPGCGKTILTASIIRHVTSLHSTGSIPAAYFFCRDEDDRKRDLNEIARSWVQQIVNKMDDAVSMVYPLCEQNKSRAATMMEIWDILYRVCHGIHNCMLFLDGLDECVISGDPWHQDKASFLAHLWRTISGTTARVLISSRSDTEIHSQFLSARQDTITFLEHNIAIEDTAQDIIDYSTSIVNERLGVNKDQDFISEISKDVARKCDGMFLWVRLMGKQLFPGKNKNQIRRTLDSMPQGLEQTYRREIHSIINLGISEKTWAIGILRWTYFAARPLTVRELTEALLTETNTLTTFPFHEMPDTWDEYYVNDQIRRYCQSLIDIRGSPAASITTHTVHFIHTSVKEFLSQTSMCAMDQGFSFSEVAKEHELLARTCLTYLCLDDVAVDDPYDLRTLQDIKETFQFLEYASLCWYDHMSRSENGHWRLEQFIRVLFDPSSTRWMMWSEMISQNLWPGSTLHPIKEHNGPTPLPIVSCLGLLDTVKWLLSLGSDIDATVGRFGSALHSAAARCQKNTAQFLLENGADRNKQGGMYGYPIVAAAAAAKYNPRESADIVDMLLKAGADISCRDQRGCSALHHTAAVGSEETLSILLRNGATVDDHNGRQRTPLFFAAAHGHKLITELLIQRGAEVSSRDVHNRTPLFAAIQNGHIPIVEVLTKHGVDVRTQDNDGLTPLHIAVELGHSQMVDLLLRHGADANAADKDGETPVYVAALGGHNTILQNLIRHQGQVNCKDSLEAWTPLHAACAEAKEATTVQLLLDNGAEVDAADSHGATPLFYAAENGSPAIIELLIQYGAQVNATKEDGLTPIHAALGGVQPLAVEALLKHRGCNLTSDDCVSLRGNSPLMVAIMKEEYHPVVQSLVRAGVWVNSRNNAGLAPLHLATQVGDVGILELLLKSDATVNALTDKGLTPLHIAVSEGKRDIIQLLLDNDAAINALTDKGSTPLHIAVMEGKQDIVQLLLDNGADVNAEKNGITPIYLAIDNKDEFITTSLVRHGAEADVPLVLAISQDDEDTVRFILQHGPEIGPEYLIYGNRLGHDHILQLMVEHFLAKDAVD</sequence>
<dbReference type="HOGENOM" id="CLU_000288_34_2_1"/>
<evidence type="ECO:0000256" key="3">
    <source>
        <dbReference type="PROSITE-ProRule" id="PRU00023"/>
    </source>
</evidence>
<feature type="repeat" description="ANK" evidence="3">
    <location>
        <begin position="1166"/>
        <end position="1199"/>
    </location>
</feature>
<dbReference type="InterPro" id="IPR035994">
    <property type="entry name" value="Nucleoside_phosphorylase_sf"/>
</dbReference>
<dbReference type="InterPro" id="IPR036770">
    <property type="entry name" value="Ankyrin_rpt-contain_sf"/>
</dbReference>
<dbReference type="Pfam" id="PF22939">
    <property type="entry name" value="WHD_GPIID"/>
    <property type="match status" value="1"/>
</dbReference>
<dbReference type="OrthoDB" id="1577640at2759"/>
<feature type="repeat" description="ANK" evidence="3">
    <location>
        <begin position="1066"/>
        <end position="1098"/>
    </location>
</feature>
<dbReference type="Gene3D" id="3.40.50.300">
    <property type="entry name" value="P-loop containing nucleotide triphosphate hydrolases"/>
    <property type="match status" value="1"/>
</dbReference>
<feature type="repeat" description="ANK" evidence="3">
    <location>
        <begin position="1270"/>
        <end position="1303"/>
    </location>
</feature>
<evidence type="ECO:0000259" key="4">
    <source>
        <dbReference type="PROSITE" id="PS50837"/>
    </source>
</evidence>
<keyword evidence="1" id="KW-0677">Repeat</keyword>
<dbReference type="PROSITE" id="PS50297">
    <property type="entry name" value="ANK_REP_REGION"/>
    <property type="match status" value="11"/>
</dbReference>
<feature type="repeat" description="ANK" evidence="3">
    <location>
        <begin position="1132"/>
        <end position="1164"/>
    </location>
</feature>
<feature type="domain" description="NACHT" evidence="4">
    <location>
        <begin position="425"/>
        <end position="573"/>
    </location>
</feature>
<dbReference type="InterPro" id="IPR027417">
    <property type="entry name" value="P-loop_NTPase"/>
</dbReference>
<name>I8TEH4_ASPO3</name>
<feature type="repeat" description="ANK" evidence="3">
    <location>
        <begin position="1033"/>
        <end position="1065"/>
    </location>
</feature>
<dbReference type="PROSITE" id="PS50088">
    <property type="entry name" value="ANK_REPEAT"/>
    <property type="match status" value="12"/>
</dbReference>
<dbReference type="SUPFAM" id="SSF52540">
    <property type="entry name" value="P-loop containing nucleoside triphosphate hydrolases"/>
    <property type="match status" value="1"/>
</dbReference>
<protein>
    <submittedName>
        <fullName evidence="5">Ankyrin</fullName>
    </submittedName>
</protein>
<dbReference type="InterPro" id="IPR054471">
    <property type="entry name" value="GPIID_WHD"/>
</dbReference>
<dbReference type="InterPro" id="IPR007111">
    <property type="entry name" value="NACHT_NTPase"/>
</dbReference>
<feature type="repeat" description="ANK" evidence="3">
    <location>
        <begin position="1200"/>
        <end position="1232"/>
    </location>
</feature>
<proteinExistence type="predicted"/>
<evidence type="ECO:0000256" key="2">
    <source>
        <dbReference type="ARBA" id="ARBA00023043"/>
    </source>
</evidence>
<dbReference type="Gene3D" id="3.40.50.1580">
    <property type="entry name" value="Nucleoside phosphorylase domain"/>
    <property type="match status" value="1"/>
</dbReference>
<dbReference type="InterPro" id="IPR051165">
    <property type="entry name" value="Multifunctional_ANK_Repeat"/>
</dbReference>
<dbReference type="EMBL" id="AKHY01000217">
    <property type="protein sequence ID" value="EIT72410.1"/>
    <property type="molecule type" value="Genomic_DNA"/>
</dbReference>
<dbReference type="Proteomes" id="UP000002812">
    <property type="component" value="Unassembled WGS sequence"/>
</dbReference>
<dbReference type="SUPFAM" id="SSF48403">
    <property type="entry name" value="Ankyrin repeat"/>
    <property type="match status" value="2"/>
</dbReference>
<reference evidence="5 6" key="1">
    <citation type="journal article" date="2012" name="Eukaryot. Cell">
        <title>Draft genome sequence of Aspergillus oryzae strain 3.042.</title>
        <authorList>
            <person name="Zhao G."/>
            <person name="Yao Y."/>
            <person name="Qi W."/>
            <person name="Wang C."/>
            <person name="Hou L."/>
            <person name="Zeng B."/>
            <person name="Cao X."/>
        </authorList>
    </citation>
    <scope>NUCLEOTIDE SEQUENCE [LARGE SCALE GENOMIC DNA]</scope>
    <source>
        <strain evidence="5 6">3.042</strain>
    </source>
</reference>
<gene>
    <name evidence="5" type="ORF">Ao3042_01325</name>
</gene>
<comment type="caution">
    <text evidence="5">The sequence shown here is derived from an EMBL/GenBank/DDBJ whole genome shotgun (WGS) entry which is preliminary data.</text>
</comment>
<dbReference type="PROSITE" id="PS50837">
    <property type="entry name" value="NACHT"/>
    <property type="match status" value="1"/>
</dbReference>
<keyword evidence="2 3" id="KW-0040">ANK repeat</keyword>
<dbReference type="Pfam" id="PF13637">
    <property type="entry name" value="Ank_4"/>
    <property type="match status" value="1"/>
</dbReference>
<dbReference type="Gene3D" id="1.25.40.20">
    <property type="entry name" value="Ankyrin repeat-containing domain"/>
    <property type="match status" value="4"/>
</dbReference>
<feature type="repeat" description="ANK" evidence="3">
    <location>
        <begin position="1304"/>
        <end position="1336"/>
    </location>
</feature>
<dbReference type="GO" id="GO:0009116">
    <property type="term" value="P:nucleoside metabolic process"/>
    <property type="evidence" value="ECO:0007669"/>
    <property type="project" value="InterPro"/>
</dbReference>
<dbReference type="PANTHER" id="PTHR24123:SF33">
    <property type="entry name" value="PROTEIN HOS4"/>
    <property type="match status" value="1"/>
</dbReference>
<feature type="repeat" description="ANK" evidence="3">
    <location>
        <begin position="1370"/>
        <end position="1402"/>
    </location>
</feature>
<feature type="repeat" description="ANK" evidence="3">
    <location>
        <begin position="895"/>
        <end position="927"/>
    </location>
</feature>
<dbReference type="PANTHER" id="PTHR24123">
    <property type="entry name" value="ANKYRIN REPEAT-CONTAINING"/>
    <property type="match status" value="1"/>
</dbReference>
<dbReference type="Pfam" id="PF24883">
    <property type="entry name" value="NPHP3_N"/>
    <property type="match status" value="1"/>
</dbReference>
<accession>I8TEH4</accession>
<feature type="repeat" description="ANK" evidence="3">
    <location>
        <begin position="1099"/>
        <end position="1131"/>
    </location>
</feature>
<dbReference type="GO" id="GO:0003824">
    <property type="term" value="F:catalytic activity"/>
    <property type="evidence" value="ECO:0007669"/>
    <property type="project" value="InterPro"/>
</dbReference>
<dbReference type="SUPFAM" id="SSF53167">
    <property type="entry name" value="Purine and uridine phosphorylases"/>
    <property type="match status" value="1"/>
</dbReference>
<dbReference type="PRINTS" id="PR01415">
    <property type="entry name" value="ANKYRIN"/>
</dbReference>
<evidence type="ECO:0000256" key="1">
    <source>
        <dbReference type="ARBA" id="ARBA00022737"/>
    </source>
</evidence>
<dbReference type="InterPro" id="IPR056884">
    <property type="entry name" value="NPHP3-like_N"/>
</dbReference>